<dbReference type="PANTHER" id="PTHR24296">
    <property type="entry name" value="CYTOCHROME P450"/>
    <property type="match status" value="1"/>
</dbReference>
<keyword evidence="7" id="KW-0503">Monooxygenase</keyword>
<keyword evidence="4 8" id="KW-0479">Metal-binding</keyword>
<dbReference type="EMBL" id="JABFAF010279664">
    <property type="protein sequence ID" value="MBA0881673.1"/>
    <property type="molecule type" value="Genomic_DNA"/>
</dbReference>
<dbReference type="GO" id="GO:0016705">
    <property type="term" value="F:oxidoreductase activity, acting on paired donors, with incorporation or reduction of molecular oxygen"/>
    <property type="evidence" value="ECO:0007669"/>
    <property type="project" value="InterPro"/>
</dbReference>
<evidence type="ECO:0000256" key="3">
    <source>
        <dbReference type="ARBA" id="ARBA00022617"/>
    </source>
</evidence>
<accession>A0A7J9NEB4</accession>
<evidence type="ECO:0008006" key="12">
    <source>
        <dbReference type="Google" id="ProtNLM"/>
    </source>
</evidence>
<dbReference type="PRINTS" id="PR00385">
    <property type="entry name" value="P450"/>
</dbReference>
<keyword evidence="11" id="KW-1185">Reference proteome</keyword>
<dbReference type="Proteomes" id="UP000593576">
    <property type="component" value="Unassembled WGS sequence"/>
</dbReference>
<dbReference type="InterPro" id="IPR036396">
    <property type="entry name" value="Cyt_P450_sf"/>
</dbReference>
<dbReference type="OrthoDB" id="1470350at2759"/>
<evidence type="ECO:0000313" key="10">
    <source>
        <dbReference type="EMBL" id="MBA0881673.1"/>
    </source>
</evidence>
<evidence type="ECO:0000256" key="5">
    <source>
        <dbReference type="ARBA" id="ARBA00023002"/>
    </source>
</evidence>
<keyword evidence="9" id="KW-0732">Signal</keyword>
<sequence>MLLLFFFFYCLSSNSFDLQEVLIRFTFDNISTVALVVNLGCLALGLPEVPFAKAFEEATELTLLRFLMPPFVWKPLKFFGLGNERWLKEAIKVVHDFADKKVRDRRKILGNLSSQSDLLSRLIESENKQGQNRPFLGNILRDFCASFILASRDTTSVALAWFFWLIHKNPQVENKSLGEIYEILCHLKCRTHDDHITVFTEEGLKKMVYLQAALSESLRFYPSVPVELKQVLEDDVLPDGTRLKKGAQVFNFLFSMVRMESIWGKDCLEFKPERWIKDGTFVSANQFKYPVFNACPRRCLRKNFSYTQMKMVAISVLLRYSVKGVEGHSVVPKLTTTLYMKNGLMVTVKPRLVNNA</sequence>
<comment type="caution">
    <text evidence="10">The sequence shown here is derived from an EMBL/GenBank/DDBJ whole genome shotgun (WGS) entry which is preliminary data.</text>
</comment>
<dbReference type="SUPFAM" id="SSF48264">
    <property type="entry name" value="Cytochrome P450"/>
    <property type="match status" value="1"/>
</dbReference>
<keyword evidence="6 8" id="KW-0408">Iron</keyword>
<dbReference type="Gene3D" id="1.10.630.10">
    <property type="entry name" value="Cytochrome P450"/>
    <property type="match status" value="1"/>
</dbReference>
<dbReference type="InterPro" id="IPR002401">
    <property type="entry name" value="Cyt_P450_E_grp-I"/>
</dbReference>
<dbReference type="Pfam" id="PF00067">
    <property type="entry name" value="p450"/>
    <property type="match status" value="1"/>
</dbReference>
<reference evidence="10 11" key="1">
    <citation type="journal article" date="2019" name="Genome Biol. Evol.">
        <title>Insights into the evolution of the New World diploid cottons (Gossypium, subgenus Houzingenia) based on genome sequencing.</title>
        <authorList>
            <person name="Grover C.E."/>
            <person name="Arick M.A. 2nd"/>
            <person name="Thrash A."/>
            <person name="Conover J.L."/>
            <person name="Sanders W.S."/>
            <person name="Peterson D.G."/>
            <person name="Frelichowski J.E."/>
            <person name="Scheffler J.A."/>
            <person name="Scheffler B.E."/>
            <person name="Wendel J.F."/>
        </authorList>
    </citation>
    <scope>NUCLEOTIDE SEQUENCE [LARGE SCALE GENOMIC DNA]</scope>
    <source>
        <strain evidence="10">1</strain>
        <tissue evidence="10">Leaf</tissue>
    </source>
</reference>
<comment type="cofactor">
    <cofactor evidence="1 8">
        <name>heme</name>
        <dbReference type="ChEBI" id="CHEBI:30413"/>
    </cofactor>
</comment>
<evidence type="ECO:0000256" key="4">
    <source>
        <dbReference type="ARBA" id="ARBA00022723"/>
    </source>
</evidence>
<evidence type="ECO:0000256" key="2">
    <source>
        <dbReference type="ARBA" id="ARBA00010617"/>
    </source>
</evidence>
<evidence type="ECO:0000313" key="11">
    <source>
        <dbReference type="Proteomes" id="UP000593576"/>
    </source>
</evidence>
<name>A0A7J9NEB4_GOSSC</name>
<evidence type="ECO:0000256" key="1">
    <source>
        <dbReference type="ARBA" id="ARBA00001971"/>
    </source>
</evidence>
<comment type="similarity">
    <text evidence="2">Belongs to the cytochrome P450 family.</text>
</comment>
<evidence type="ECO:0000256" key="7">
    <source>
        <dbReference type="ARBA" id="ARBA00023033"/>
    </source>
</evidence>
<dbReference type="GO" id="GO:0005506">
    <property type="term" value="F:iron ion binding"/>
    <property type="evidence" value="ECO:0007669"/>
    <property type="project" value="InterPro"/>
</dbReference>
<dbReference type="PRINTS" id="PR00463">
    <property type="entry name" value="EP450I"/>
</dbReference>
<organism evidence="10 11">
    <name type="scientific">Gossypium schwendimanii</name>
    <name type="common">Cotton</name>
    <dbReference type="NCBI Taxonomy" id="34291"/>
    <lineage>
        <taxon>Eukaryota</taxon>
        <taxon>Viridiplantae</taxon>
        <taxon>Streptophyta</taxon>
        <taxon>Embryophyta</taxon>
        <taxon>Tracheophyta</taxon>
        <taxon>Spermatophyta</taxon>
        <taxon>Magnoliopsida</taxon>
        <taxon>eudicotyledons</taxon>
        <taxon>Gunneridae</taxon>
        <taxon>Pentapetalae</taxon>
        <taxon>rosids</taxon>
        <taxon>malvids</taxon>
        <taxon>Malvales</taxon>
        <taxon>Malvaceae</taxon>
        <taxon>Malvoideae</taxon>
        <taxon>Gossypium</taxon>
    </lineage>
</organism>
<keyword evidence="3 8" id="KW-0349">Heme</keyword>
<evidence type="ECO:0000256" key="8">
    <source>
        <dbReference type="PIRSR" id="PIRSR602401-1"/>
    </source>
</evidence>
<dbReference type="AlphaFoldDB" id="A0A7J9NEB4"/>
<feature type="signal peptide" evidence="9">
    <location>
        <begin position="1"/>
        <end position="15"/>
    </location>
</feature>
<dbReference type="GO" id="GO:0004497">
    <property type="term" value="F:monooxygenase activity"/>
    <property type="evidence" value="ECO:0007669"/>
    <property type="project" value="UniProtKB-KW"/>
</dbReference>
<dbReference type="InterPro" id="IPR001128">
    <property type="entry name" value="Cyt_P450"/>
</dbReference>
<protein>
    <recommendedName>
        <fullName evidence="12">Cytochrome P450</fullName>
    </recommendedName>
</protein>
<gene>
    <name evidence="10" type="ORF">Goshw_012018</name>
</gene>
<keyword evidence="5" id="KW-0560">Oxidoreductase</keyword>
<proteinExistence type="inferred from homology"/>
<feature type="chain" id="PRO_5029908670" description="Cytochrome P450" evidence="9">
    <location>
        <begin position="16"/>
        <end position="356"/>
    </location>
</feature>
<feature type="binding site" description="axial binding residue" evidence="8">
    <location>
        <position position="299"/>
    </location>
    <ligand>
        <name>heme</name>
        <dbReference type="ChEBI" id="CHEBI:30413"/>
    </ligand>
    <ligandPart>
        <name>Fe</name>
        <dbReference type="ChEBI" id="CHEBI:18248"/>
    </ligandPart>
</feature>
<dbReference type="GO" id="GO:0020037">
    <property type="term" value="F:heme binding"/>
    <property type="evidence" value="ECO:0007669"/>
    <property type="project" value="InterPro"/>
</dbReference>
<evidence type="ECO:0000256" key="6">
    <source>
        <dbReference type="ARBA" id="ARBA00023004"/>
    </source>
</evidence>
<evidence type="ECO:0000256" key="9">
    <source>
        <dbReference type="SAM" id="SignalP"/>
    </source>
</evidence>